<dbReference type="PIRSF" id="PIRSF020481">
    <property type="entry name" value="BAP"/>
    <property type="match status" value="1"/>
</dbReference>
<evidence type="ECO:0000313" key="3">
    <source>
        <dbReference type="Proteomes" id="UP000238982"/>
    </source>
</evidence>
<sequence>MTTTALIDLSSLPLPDALEVLDFETIYAARKAAMVSLWPEDERAEIAATLELESEPLARLLQENSYRELVWRQRVNDAVRAVMLAFAKGNDLEQRAALFSLKRLTVTPGDPANNIEAVLESDDSLRERIQLAPQGFSVAGPAAAYVTKARAVDGRIIDAQSSRPRPGDILVTLLSSEGDGTASRQLCDAVADALSAEDQRPLNDTVFVESAEIVPYRIHAKGYTRTAVGADVLIEQARKNAQAYADKVHRIGVGVAESAIKGVCQAAGLSKTELIEPVGDIAIGRTQASYCVEVVVEYGGIYE</sequence>
<accession>A0A2S9MSV2</accession>
<name>A0A2S9MSV2_9BURK</name>
<comment type="caution">
    <text evidence="2">The sequence shown here is derived from an EMBL/GenBank/DDBJ whole genome shotgun (WGS) entry which is preliminary data.</text>
</comment>
<dbReference type="InterPro" id="IPR014507">
    <property type="entry name" value="Baseplate_assembly_J_pred"/>
</dbReference>
<dbReference type="RefSeq" id="WP_105795512.1">
    <property type="nucleotide sequence ID" value="NZ_CADETI010000001.1"/>
</dbReference>
<evidence type="ECO:0000259" key="1">
    <source>
        <dbReference type="Pfam" id="PF26078"/>
    </source>
</evidence>
<feature type="domain" description="Baseplate J-like central" evidence="1">
    <location>
        <begin position="138"/>
        <end position="209"/>
    </location>
</feature>
<dbReference type="InterPro" id="IPR058531">
    <property type="entry name" value="Baseplate_J_M"/>
</dbReference>
<dbReference type="AlphaFoldDB" id="A0A2S9MSV2"/>
<dbReference type="PANTHER" id="PTHR35862">
    <property type="entry name" value="FELS-2 PROPHAGE PROTEIN"/>
    <property type="match status" value="1"/>
</dbReference>
<gene>
    <name evidence="2" type="ORF">C6Q15_10555</name>
</gene>
<proteinExistence type="predicted"/>
<dbReference type="Proteomes" id="UP000238982">
    <property type="component" value="Unassembled WGS sequence"/>
</dbReference>
<evidence type="ECO:0000313" key="2">
    <source>
        <dbReference type="EMBL" id="PRF62038.1"/>
    </source>
</evidence>
<dbReference type="PANTHER" id="PTHR35862:SF1">
    <property type="entry name" value="FELS-2 PROPHAGE PROTEIN"/>
    <property type="match status" value="1"/>
</dbReference>
<protein>
    <submittedName>
        <fullName evidence="2">Baseplate assembly protein</fullName>
    </submittedName>
</protein>
<dbReference type="InterPro" id="IPR052726">
    <property type="entry name" value="Phage_Baseplate_Hub"/>
</dbReference>
<organism evidence="2 3">
    <name type="scientific">Burkholderia multivorans</name>
    <dbReference type="NCBI Taxonomy" id="87883"/>
    <lineage>
        <taxon>Bacteria</taxon>
        <taxon>Pseudomonadati</taxon>
        <taxon>Pseudomonadota</taxon>
        <taxon>Betaproteobacteria</taxon>
        <taxon>Burkholderiales</taxon>
        <taxon>Burkholderiaceae</taxon>
        <taxon>Burkholderia</taxon>
        <taxon>Burkholderia cepacia complex</taxon>
    </lineage>
</organism>
<dbReference type="EMBL" id="PVGH01000046">
    <property type="protein sequence ID" value="PRF62038.1"/>
    <property type="molecule type" value="Genomic_DNA"/>
</dbReference>
<reference evidence="2 3" key="1">
    <citation type="submission" date="2018-03" db="EMBL/GenBank/DDBJ databases">
        <authorList>
            <person name="Keele B.F."/>
        </authorList>
    </citation>
    <scope>NUCLEOTIDE SEQUENCE [LARGE SCALE GENOMIC DNA]</scope>
    <source>
        <strain evidence="2 3">AU19729</strain>
    </source>
</reference>
<dbReference type="Pfam" id="PF26078">
    <property type="entry name" value="Baseplate_J_M"/>
    <property type="match status" value="1"/>
</dbReference>